<evidence type="ECO:0000313" key="2">
    <source>
        <dbReference type="Proteomes" id="UP000800097"/>
    </source>
</evidence>
<protein>
    <submittedName>
        <fullName evidence="1">Uncharacterized protein</fullName>
    </submittedName>
</protein>
<name>A0A6A6J7C9_WESOR</name>
<organism evidence="1 2">
    <name type="scientific">Westerdykella ornata</name>
    <dbReference type="NCBI Taxonomy" id="318751"/>
    <lineage>
        <taxon>Eukaryota</taxon>
        <taxon>Fungi</taxon>
        <taxon>Dikarya</taxon>
        <taxon>Ascomycota</taxon>
        <taxon>Pezizomycotina</taxon>
        <taxon>Dothideomycetes</taxon>
        <taxon>Pleosporomycetidae</taxon>
        <taxon>Pleosporales</taxon>
        <taxon>Sporormiaceae</taxon>
        <taxon>Westerdykella</taxon>
    </lineage>
</organism>
<dbReference type="OrthoDB" id="4456803at2759"/>
<dbReference type="GeneID" id="54549243"/>
<sequence length="201" mass="23347">MTATLLFCIAEDAKPFIHRILAEDRVYLVQSHNLPKDKSGFKTDLKEGEDFETEFIGTSLQNCQKWTLEKQFQVNFIQQNFPAIADERTSRDGTILMQCYKKDLGEDGELEFPPYGILPKERDTWYDFRIDPKGSFRLTAALFATEPDVIYPTDFGRKEELTDEYGVFNIIAANRAVGRDTYSAFECLYLQRHEDTGIWER</sequence>
<gene>
    <name evidence="1" type="ORF">EI97DRAFT_386432</name>
</gene>
<proteinExistence type="predicted"/>
<evidence type="ECO:0000313" key="1">
    <source>
        <dbReference type="EMBL" id="KAF2272144.1"/>
    </source>
</evidence>
<reference evidence="1" key="1">
    <citation type="journal article" date="2020" name="Stud. Mycol.">
        <title>101 Dothideomycetes genomes: a test case for predicting lifestyles and emergence of pathogens.</title>
        <authorList>
            <person name="Haridas S."/>
            <person name="Albert R."/>
            <person name="Binder M."/>
            <person name="Bloem J."/>
            <person name="Labutti K."/>
            <person name="Salamov A."/>
            <person name="Andreopoulos B."/>
            <person name="Baker S."/>
            <person name="Barry K."/>
            <person name="Bills G."/>
            <person name="Bluhm B."/>
            <person name="Cannon C."/>
            <person name="Castanera R."/>
            <person name="Culley D."/>
            <person name="Daum C."/>
            <person name="Ezra D."/>
            <person name="Gonzalez J."/>
            <person name="Henrissat B."/>
            <person name="Kuo A."/>
            <person name="Liang C."/>
            <person name="Lipzen A."/>
            <person name="Lutzoni F."/>
            <person name="Magnuson J."/>
            <person name="Mondo S."/>
            <person name="Nolan M."/>
            <person name="Ohm R."/>
            <person name="Pangilinan J."/>
            <person name="Park H.-J."/>
            <person name="Ramirez L."/>
            <person name="Alfaro M."/>
            <person name="Sun H."/>
            <person name="Tritt A."/>
            <person name="Yoshinaga Y."/>
            <person name="Zwiers L.-H."/>
            <person name="Turgeon B."/>
            <person name="Goodwin S."/>
            <person name="Spatafora J."/>
            <person name="Crous P."/>
            <person name="Grigoriev I."/>
        </authorList>
    </citation>
    <scope>NUCLEOTIDE SEQUENCE</scope>
    <source>
        <strain evidence="1">CBS 379.55</strain>
    </source>
</reference>
<dbReference type="EMBL" id="ML986526">
    <property type="protein sequence ID" value="KAF2272144.1"/>
    <property type="molecule type" value="Genomic_DNA"/>
</dbReference>
<accession>A0A6A6J7C9</accession>
<dbReference type="Proteomes" id="UP000800097">
    <property type="component" value="Unassembled WGS sequence"/>
</dbReference>
<dbReference type="RefSeq" id="XP_033649683.1">
    <property type="nucleotide sequence ID" value="XM_033796068.1"/>
</dbReference>
<keyword evidence="2" id="KW-1185">Reference proteome</keyword>
<dbReference type="AlphaFoldDB" id="A0A6A6J7C9"/>